<dbReference type="Gene3D" id="2.60.450.10">
    <property type="entry name" value="Lipopolysaccharide (LPS) transport protein A like domain"/>
    <property type="match status" value="1"/>
</dbReference>
<name>A0A6B2QZR1_9BURK</name>
<feature type="domain" description="Organic solvent tolerance-like N-terminal" evidence="6">
    <location>
        <begin position="44"/>
        <end position="162"/>
    </location>
</feature>
<dbReference type="GO" id="GO:0009279">
    <property type="term" value="C:cell outer membrane"/>
    <property type="evidence" value="ECO:0007669"/>
    <property type="project" value="TreeGrafter"/>
</dbReference>
<dbReference type="GO" id="GO:0043165">
    <property type="term" value="P:Gram-negative-bacterium-type cell outer membrane assembly"/>
    <property type="evidence" value="ECO:0007669"/>
    <property type="project" value="UniProtKB-UniRule"/>
</dbReference>
<dbReference type="GO" id="GO:0017089">
    <property type="term" value="F:glycolipid transfer activity"/>
    <property type="evidence" value="ECO:0007669"/>
    <property type="project" value="TreeGrafter"/>
</dbReference>
<dbReference type="PANTHER" id="PTHR36504:SF1">
    <property type="entry name" value="LIPOPOLYSACCHARIDE EXPORT SYSTEM PROTEIN LPTA"/>
    <property type="match status" value="1"/>
</dbReference>
<protein>
    <recommendedName>
        <fullName evidence="4">Lipopolysaccharide export system protein LptA</fullName>
    </recommendedName>
</protein>
<evidence type="ECO:0000256" key="3">
    <source>
        <dbReference type="ARBA" id="ARBA00022764"/>
    </source>
</evidence>
<comment type="function">
    <text evidence="4">Involved in the assembly of lipopolysaccharide (LPS). Required for the translocation of LPS from the inner membrane to the outer membrane.</text>
</comment>
<evidence type="ECO:0000256" key="2">
    <source>
        <dbReference type="ARBA" id="ARBA00022729"/>
    </source>
</evidence>
<dbReference type="GO" id="GO:0001530">
    <property type="term" value="F:lipopolysaccharide binding"/>
    <property type="evidence" value="ECO:0007669"/>
    <property type="project" value="InterPro"/>
</dbReference>
<dbReference type="PANTHER" id="PTHR36504">
    <property type="entry name" value="LIPOPOLYSACCHARIDE EXPORT SYSTEM PROTEIN LPTA"/>
    <property type="match status" value="1"/>
</dbReference>
<sequence length="210" mass="22986" precursor="true">MTQYFTHRTLGLLFATAIALGAFEAYAQKTGSKTPTSQEEPSTQILSDTLHYDDVKRESTFTGNVVMTRGLMTLNSDKLVLNEDAEGFQFGVATVAPGKRVFIRQDRPENFEVIEGIGQVGEYNGKDETFDLIGQAVVTRFICGKKFDNVSGQKVRYYQKTDTYEAYSGPDSVNPGGRVRSVAQPRARAEAAVAECKARQGTAPAPAPTR</sequence>
<evidence type="ECO:0000256" key="4">
    <source>
        <dbReference type="HAMAP-Rule" id="MF_01914"/>
    </source>
</evidence>
<keyword evidence="1 4" id="KW-0813">Transport</keyword>
<evidence type="ECO:0000259" key="6">
    <source>
        <dbReference type="Pfam" id="PF03968"/>
    </source>
</evidence>
<feature type="region of interest" description="Disordered" evidence="5">
    <location>
        <begin position="191"/>
        <end position="210"/>
    </location>
</feature>
<comment type="subunit">
    <text evidence="4">Component of the lipopolysaccharide transport and assembly complex.</text>
</comment>
<feature type="chain" id="PRO_5025746667" description="Lipopolysaccharide export system protein LptA" evidence="4">
    <location>
        <begin position="28"/>
        <end position="210"/>
    </location>
</feature>
<evidence type="ECO:0000256" key="5">
    <source>
        <dbReference type="SAM" id="MobiDB-lite"/>
    </source>
</evidence>
<dbReference type="Pfam" id="PF03968">
    <property type="entry name" value="LptD_N"/>
    <property type="match status" value="1"/>
</dbReference>
<keyword evidence="3 4" id="KW-0574">Periplasm</keyword>
<feature type="signal peptide" evidence="4">
    <location>
        <begin position="1"/>
        <end position="27"/>
    </location>
</feature>
<dbReference type="NCBIfam" id="TIGR03002">
    <property type="entry name" value="outer_YhbN_LptA"/>
    <property type="match status" value="1"/>
</dbReference>
<dbReference type="GO" id="GO:0030288">
    <property type="term" value="C:outer membrane-bounded periplasmic space"/>
    <property type="evidence" value="ECO:0007669"/>
    <property type="project" value="TreeGrafter"/>
</dbReference>
<dbReference type="InterPro" id="IPR005653">
    <property type="entry name" value="OstA-like_N"/>
</dbReference>
<dbReference type="HAMAP" id="MF_01914">
    <property type="entry name" value="LPS_assembly_LptA"/>
    <property type="match status" value="1"/>
</dbReference>
<evidence type="ECO:0000256" key="1">
    <source>
        <dbReference type="ARBA" id="ARBA00022448"/>
    </source>
</evidence>
<organism evidence="7">
    <name type="scientific">Sheuella amnicola</name>
    <dbReference type="NCBI Taxonomy" id="2707330"/>
    <lineage>
        <taxon>Bacteria</taxon>
        <taxon>Pseudomonadati</taxon>
        <taxon>Pseudomonadota</taxon>
        <taxon>Betaproteobacteria</taxon>
        <taxon>Burkholderiales</taxon>
        <taxon>Alcaligenaceae</taxon>
        <taxon>Sheuella</taxon>
    </lineage>
</organism>
<dbReference type="AlphaFoldDB" id="A0A6B2QZR1"/>
<dbReference type="RefSeq" id="WP_163651563.1">
    <property type="nucleotide sequence ID" value="NZ_JAAGRN010000002.1"/>
</dbReference>
<gene>
    <name evidence="4 7" type="primary">lptA</name>
    <name evidence="7" type="ORF">G3I67_03280</name>
</gene>
<dbReference type="InterPro" id="IPR014340">
    <property type="entry name" value="LptA"/>
</dbReference>
<dbReference type="GO" id="GO:0015920">
    <property type="term" value="P:lipopolysaccharide transport"/>
    <property type="evidence" value="ECO:0007669"/>
    <property type="project" value="UniProtKB-UniRule"/>
</dbReference>
<comment type="subcellular location">
    <subcellularLocation>
        <location evidence="4">Periplasm</location>
    </subcellularLocation>
</comment>
<dbReference type="InterPro" id="IPR052037">
    <property type="entry name" value="LPS_export_LptA"/>
</dbReference>
<accession>A0A6B2QZR1</accession>
<comment type="caution">
    <text evidence="7">The sequence shown here is derived from an EMBL/GenBank/DDBJ whole genome shotgun (WGS) entry which is preliminary data.</text>
</comment>
<proteinExistence type="inferred from homology"/>
<comment type="similarity">
    <text evidence="4">Belongs to the LptA family.</text>
</comment>
<evidence type="ECO:0000313" key="7">
    <source>
        <dbReference type="EMBL" id="NDY82247.1"/>
    </source>
</evidence>
<reference evidence="7" key="1">
    <citation type="submission" date="2020-02" db="EMBL/GenBank/DDBJ databases">
        <authorList>
            <person name="Chen W.-M."/>
        </authorList>
    </citation>
    <scope>NUCLEOTIDE SEQUENCE</scope>
    <source>
        <strain evidence="7">NBD-18</strain>
    </source>
</reference>
<dbReference type="EMBL" id="JAAGRN010000002">
    <property type="protein sequence ID" value="NDY82247.1"/>
    <property type="molecule type" value="Genomic_DNA"/>
</dbReference>
<keyword evidence="2 4" id="KW-0732">Signal</keyword>